<keyword evidence="3" id="KW-1185">Reference proteome</keyword>
<sequence length="73" mass="8055">MQLFFPWWSLTALGLVLSSIPCKSQSEAQQTERRGTELLCSLRGIGTFSSSTLSSYPLPSSSVWVLCSCNRHS</sequence>
<reference evidence="2 3" key="1">
    <citation type="journal article" date="2018" name="Nat. Ecol. Evol.">
        <title>Pezizomycetes genomes reveal the molecular basis of ectomycorrhizal truffle lifestyle.</title>
        <authorList>
            <person name="Murat C."/>
            <person name="Payen T."/>
            <person name="Noel B."/>
            <person name="Kuo A."/>
            <person name="Morin E."/>
            <person name="Chen J."/>
            <person name="Kohler A."/>
            <person name="Krizsan K."/>
            <person name="Balestrini R."/>
            <person name="Da Silva C."/>
            <person name="Montanini B."/>
            <person name="Hainaut M."/>
            <person name="Levati E."/>
            <person name="Barry K.W."/>
            <person name="Belfiori B."/>
            <person name="Cichocki N."/>
            <person name="Clum A."/>
            <person name="Dockter R.B."/>
            <person name="Fauchery L."/>
            <person name="Guy J."/>
            <person name="Iotti M."/>
            <person name="Le Tacon F."/>
            <person name="Lindquist E.A."/>
            <person name="Lipzen A."/>
            <person name="Malagnac F."/>
            <person name="Mello A."/>
            <person name="Molinier V."/>
            <person name="Miyauchi S."/>
            <person name="Poulain J."/>
            <person name="Riccioni C."/>
            <person name="Rubini A."/>
            <person name="Sitrit Y."/>
            <person name="Splivallo R."/>
            <person name="Traeger S."/>
            <person name="Wang M."/>
            <person name="Zifcakova L."/>
            <person name="Wipf D."/>
            <person name="Zambonelli A."/>
            <person name="Paolocci F."/>
            <person name="Nowrousian M."/>
            <person name="Ottonello S."/>
            <person name="Baldrian P."/>
            <person name="Spatafora J.W."/>
            <person name="Henrissat B."/>
            <person name="Nagy L.G."/>
            <person name="Aury J.M."/>
            <person name="Wincker P."/>
            <person name="Grigoriev I.V."/>
            <person name="Bonfante P."/>
            <person name="Martin F.M."/>
        </authorList>
    </citation>
    <scope>NUCLEOTIDE SEQUENCE [LARGE SCALE GENOMIC DNA]</scope>
    <source>
        <strain evidence="2 3">ATCC MYA-4762</strain>
    </source>
</reference>
<gene>
    <name evidence="2" type="ORF">L211DRAFT_835731</name>
</gene>
<dbReference type="EMBL" id="ML121535">
    <property type="protein sequence ID" value="RPB26366.1"/>
    <property type="molecule type" value="Genomic_DNA"/>
</dbReference>
<feature type="signal peptide" evidence="1">
    <location>
        <begin position="1"/>
        <end position="18"/>
    </location>
</feature>
<dbReference type="Proteomes" id="UP000267821">
    <property type="component" value="Unassembled WGS sequence"/>
</dbReference>
<organism evidence="2 3">
    <name type="scientific">Terfezia boudieri ATCC MYA-4762</name>
    <dbReference type="NCBI Taxonomy" id="1051890"/>
    <lineage>
        <taxon>Eukaryota</taxon>
        <taxon>Fungi</taxon>
        <taxon>Dikarya</taxon>
        <taxon>Ascomycota</taxon>
        <taxon>Pezizomycotina</taxon>
        <taxon>Pezizomycetes</taxon>
        <taxon>Pezizales</taxon>
        <taxon>Pezizaceae</taxon>
        <taxon>Terfezia</taxon>
    </lineage>
</organism>
<name>A0A3N4LTZ0_9PEZI</name>
<evidence type="ECO:0000256" key="1">
    <source>
        <dbReference type="SAM" id="SignalP"/>
    </source>
</evidence>
<evidence type="ECO:0008006" key="4">
    <source>
        <dbReference type="Google" id="ProtNLM"/>
    </source>
</evidence>
<proteinExistence type="predicted"/>
<feature type="chain" id="PRO_5018106653" description="Ig-like domain-containing protein" evidence="1">
    <location>
        <begin position="19"/>
        <end position="73"/>
    </location>
</feature>
<accession>A0A3N4LTZ0</accession>
<protein>
    <recommendedName>
        <fullName evidence="4">Ig-like domain-containing protein</fullName>
    </recommendedName>
</protein>
<evidence type="ECO:0000313" key="2">
    <source>
        <dbReference type="EMBL" id="RPB26366.1"/>
    </source>
</evidence>
<keyword evidence="1" id="KW-0732">Signal</keyword>
<dbReference type="InParanoid" id="A0A3N4LTZ0"/>
<dbReference type="AlphaFoldDB" id="A0A3N4LTZ0"/>
<evidence type="ECO:0000313" key="3">
    <source>
        <dbReference type="Proteomes" id="UP000267821"/>
    </source>
</evidence>